<dbReference type="EMBL" id="JAVDVX010000005">
    <property type="protein sequence ID" value="MDR7091033.1"/>
    <property type="molecule type" value="Genomic_DNA"/>
</dbReference>
<comment type="subcellular location">
    <subcellularLocation>
        <location evidence="2">Cell outer membrane</location>
        <topology evidence="2">Lipid-anchor</topology>
    </subcellularLocation>
</comment>
<name>A0ABU1V142_9GAMM</name>
<keyword evidence="2 4" id="KW-0449">Lipoprotein</keyword>
<dbReference type="SUPFAM" id="SSF56954">
    <property type="entry name" value="Outer membrane efflux proteins (OEP)"/>
    <property type="match status" value="1"/>
</dbReference>
<dbReference type="PANTHER" id="PTHR30203">
    <property type="entry name" value="OUTER MEMBRANE CATION EFFLUX PROTEIN"/>
    <property type="match status" value="1"/>
</dbReference>
<evidence type="ECO:0000256" key="3">
    <source>
        <dbReference type="SAM" id="MobiDB-lite"/>
    </source>
</evidence>
<keyword evidence="2" id="KW-1134">Transmembrane beta strand</keyword>
<evidence type="ECO:0000256" key="2">
    <source>
        <dbReference type="RuleBase" id="RU362097"/>
    </source>
</evidence>
<reference evidence="4 5" key="1">
    <citation type="submission" date="2023-07" db="EMBL/GenBank/DDBJ databases">
        <title>Sorghum-associated microbial communities from plants grown in Nebraska, USA.</title>
        <authorList>
            <person name="Schachtman D."/>
        </authorList>
    </citation>
    <scope>NUCLEOTIDE SEQUENCE [LARGE SCALE GENOMIC DNA]</scope>
    <source>
        <strain evidence="4 5">BE190</strain>
    </source>
</reference>
<dbReference type="RefSeq" id="WP_310073842.1">
    <property type="nucleotide sequence ID" value="NZ_JAVDVX010000005.1"/>
</dbReference>
<feature type="compositionally biased region" description="Low complexity" evidence="3">
    <location>
        <begin position="109"/>
        <end position="124"/>
    </location>
</feature>
<feature type="region of interest" description="Disordered" evidence="3">
    <location>
        <begin position="109"/>
        <end position="131"/>
    </location>
</feature>
<comment type="similarity">
    <text evidence="1 2">Belongs to the outer membrane factor (OMF) (TC 1.B.17) family.</text>
</comment>
<evidence type="ECO:0000313" key="5">
    <source>
        <dbReference type="Proteomes" id="UP001253595"/>
    </source>
</evidence>
<accession>A0ABU1V142</accession>
<comment type="caution">
    <text evidence="4">The sequence shown here is derived from an EMBL/GenBank/DDBJ whole genome shotgun (WGS) entry which is preliminary data.</text>
</comment>
<feature type="signal peptide" evidence="2">
    <location>
        <begin position="1"/>
        <end position="29"/>
    </location>
</feature>
<protein>
    <submittedName>
        <fullName evidence="4">NodT family efflux transporter outer membrane factor (OMF) lipoprotein</fullName>
    </submittedName>
</protein>
<dbReference type="PROSITE" id="PS51257">
    <property type="entry name" value="PROKAR_LIPOPROTEIN"/>
    <property type="match status" value="1"/>
</dbReference>
<dbReference type="Gene3D" id="2.20.200.10">
    <property type="entry name" value="Outer membrane efflux proteins (OEP)"/>
    <property type="match status" value="1"/>
</dbReference>
<organism evidence="4 5">
    <name type="scientific">Cellvibrio fibrivorans</name>
    <dbReference type="NCBI Taxonomy" id="126350"/>
    <lineage>
        <taxon>Bacteria</taxon>
        <taxon>Pseudomonadati</taxon>
        <taxon>Pseudomonadota</taxon>
        <taxon>Gammaproteobacteria</taxon>
        <taxon>Cellvibrionales</taxon>
        <taxon>Cellvibrionaceae</taxon>
        <taxon>Cellvibrio</taxon>
    </lineage>
</organism>
<dbReference type="Gene3D" id="1.20.1600.10">
    <property type="entry name" value="Outer membrane efflux proteins (OEP)"/>
    <property type="match status" value="1"/>
</dbReference>
<gene>
    <name evidence="4" type="ORF">J2X05_003059</name>
</gene>
<evidence type="ECO:0000256" key="1">
    <source>
        <dbReference type="ARBA" id="ARBA00007613"/>
    </source>
</evidence>
<dbReference type="Proteomes" id="UP001253595">
    <property type="component" value="Unassembled WGS sequence"/>
</dbReference>
<sequence length="472" mass="50794">MQFHLKALVFKQLPLVIASLFVAACTSTAVPKPDVNYAGNYSVASTQSDIETIAVDSRWWKSFQSAALNELMQAAQQQSPDLLISAERVKQAELQMRIANASLFPSLSASASSGESRSTSDGGSNTRSESTRVGANISYEVDLWGGIAAERASAKAGYDATRYDQDAATLSIKAAIASGWFQWLALQERIATAHKNIAIAERVQKIVDARYNNGAATAADVAQQKTNLLTQRSSLLPLELQARQTQSALAILLGKTPQEFSLAAENLLAMQVPQIAAGTPADLVARRPDLAASEADLRAANANIHAARAALLPGISFGANAGKSASELFSLNPATQTSGWTLSLAQTLFNGGRLVNQKRLTEARQSELLLQYHKAILTALQEVDNALVTADISQRQETSQQEIVANAERSLRLTEARYRAGTDDLLSLLDAQRSLFQVQDSLVQQRLSRLNAAVDLYKALGGGWQLAQQDTE</sequence>
<keyword evidence="2" id="KW-0812">Transmembrane</keyword>
<evidence type="ECO:0000313" key="4">
    <source>
        <dbReference type="EMBL" id="MDR7091033.1"/>
    </source>
</evidence>
<dbReference type="PANTHER" id="PTHR30203:SF33">
    <property type="entry name" value="BLR4455 PROTEIN"/>
    <property type="match status" value="1"/>
</dbReference>
<dbReference type="NCBIfam" id="TIGR01845">
    <property type="entry name" value="outer_NodT"/>
    <property type="match status" value="1"/>
</dbReference>
<dbReference type="InterPro" id="IPR010131">
    <property type="entry name" value="MdtP/NodT-like"/>
</dbReference>
<proteinExistence type="inferred from homology"/>
<feature type="chain" id="PRO_5044999740" evidence="2">
    <location>
        <begin position="30"/>
        <end position="472"/>
    </location>
</feature>
<keyword evidence="2" id="KW-0472">Membrane</keyword>
<keyword evidence="5" id="KW-1185">Reference proteome</keyword>
<dbReference type="Pfam" id="PF02321">
    <property type="entry name" value="OEP"/>
    <property type="match status" value="2"/>
</dbReference>
<keyword evidence="2" id="KW-0732">Signal</keyword>
<dbReference type="InterPro" id="IPR003423">
    <property type="entry name" value="OMP_efflux"/>
</dbReference>
<keyword evidence="2" id="KW-0564">Palmitate</keyword>